<evidence type="ECO:0000313" key="1">
    <source>
        <dbReference type="EMBL" id="ACD57195.1"/>
    </source>
</evidence>
<dbReference type="eggNOG" id="COG2963">
    <property type="taxonomic scope" value="Bacteria"/>
</dbReference>
<dbReference type="InterPro" id="IPR036388">
    <property type="entry name" value="WH-like_DNA-bd_sf"/>
</dbReference>
<evidence type="ECO:0000313" key="2">
    <source>
        <dbReference type="Proteomes" id="UP000001740"/>
    </source>
</evidence>
<protein>
    <submittedName>
        <fullName evidence="1">Transposase</fullName>
    </submittedName>
</protein>
<name>A0A0K0GGD3_XANOP</name>
<dbReference type="Gene3D" id="1.10.10.10">
    <property type="entry name" value="Winged helix-like DNA-binding domain superfamily/Winged helix DNA-binding domain"/>
    <property type="match status" value="1"/>
</dbReference>
<proteinExistence type="predicted"/>
<accession>A0A0K0GGD3</accession>
<gene>
    <name evidence="1" type="ordered locus">PXO_03918</name>
</gene>
<organism evidence="1 2">
    <name type="scientific">Xanthomonas oryzae pv. oryzae (strain PXO99A)</name>
    <dbReference type="NCBI Taxonomy" id="360094"/>
    <lineage>
        <taxon>Bacteria</taxon>
        <taxon>Pseudomonadati</taxon>
        <taxon>Pseudomonadota</taxon>
        <taxon>Gammaproteobacteria</taxon>
        <taxon>Lysobacterales</taxon>
        <taxon>Lysobacteraceae</taxon>
        <taxon>Xanthomonas</taxon>
    </lineage>
</organism>
<reference evidence="1 2" key="1">
    <citation type="journal article" date="2008" name="BMC Genomics">
        <title>Genome sequence and rapid evolution of the rice pathogen Xanthomonas oryzae pv. oryzae PXO99A.</title>
        <authorList>
            <person name="Salzberg S.L."/>
            <person name="Sommer D.D."/>
            <person name="Schatz M.C."/>
            <person name="Phillippy A.M."/>
            <person name="Rabinowicz P.D."/>
            <person name="Tsuge S."/>
            <person name="Furutani A."/>
            <person name="Ochiai H."/>
            <person name="Delcher A.L."/>
            <person name="Kelley D."/>
            <person name="Madupu R."/>
            <person name="Puiu D."/>
            <person name="Radune D."/>
            <person name="Shumway M."/>
            <person name="Trapnell C."/>
            <person name="Aparna G."/>
            <person name="Jha G."/>
            <person name="Pandey A."/>
            <person name="Patil P.B."/>
            <person name="Ishihara H."/>
            <person name="Meyer D.F."/>
            <person name="Szurek B."/>
            <person name="Verdier V."/>
            <person name="Koebnik R."/>
            <person name="Dow J.M."/>
            <person name="Ryan R.P."/>
            <person name="Hirata H."/>
            <person name="Tsuyumu S."/>
            <person name="Won Lee S."/>
            <person name="Seo Y.S."/>
            <person name="Sriariyanum M."/>
            <person name="Ronald P.C."/>
            <person name="Sonti R.V."/>
            <person name="Van Sluys M.A."/>
            <person name="Leach J.E."/>
            <person name="White F.F."/>
            <person name="Bogdanove A.J."/>
        </authorList>
    </citation>
    <scope>NUCLEOTIDE SEQUENCE [LARGE SCALE GENOMIC DNA]</scope>
    <source>
        <strain evidence="1 2">PXO99A</strain>
    </source>
</reference>
<dbReference type="EMBL" id="CP000967">
    <property type="protein sequence ID" value="ACD57195.1"/>
    <property type="molecule type" value="Genomic_DNA"/>
</dbReference>
<dbReference type="HOGENOM" id="CLU_027402_33_11_6"/>
<dbReference type="AlphaFoldDB" id="A0A0K0GGD3"/>
<sequence>MSVAAKMGCTAETLRGWIRQYERDAGKREGVTTAEGAHQIA</sequence>
<dbReference type="KEGG" id="xop:PXO_03918"/>
<dbReference type="Proteomes" id="UP000001740">
    <property type="component" value="Chromosome"/>
</dbReference>